<dbReference type="OrthoDB" id="7225042at2"/>
<dbReference type="InterPro" id="IPR037682">
    <property type="entry name" value="TonB_C"/>
</dbReference>
<organism evidence="3 4">
    <name type="scientific">Swingsia samuiensis</name>
    <dbReference type="NCBI Taxonomy" id="1293412"/>
    <lineage>
        <taxon>Bacteria</taxon>
        <taxon>Pseudomonadati</taxon>
        <taxon>Pseudomonadota</taxon>
        <taxon>Alphaproteobacteria</taxon>
        <taxon>Acetobacterales</taxon>
        <taxon>Acetobacteraceae</taxon>
        <taxon>Swingsia</taxon>
    </lineage>
</organism>
<feature type="domain" description="TonB C-terminal" evidence="2">
    <location>
        <begin position="29"/>
        <end position="101"/>
    </location>
</feature>
<evidence type="ECO:0000313" key="3">
    <source>
        <dbReference type="EMBL" id="QDH18049.1"/>
    </source>
</evidence>
<gene>
    <name evidence="3" type="ORF">E3D00_07735</name>
</gene>
<evidence type="ECO:0000256" key="1">
    <source>
        <dbReference type="SAM" id="SignalP"/>
    </source>
</evidence>
<keyword evidence="4" id="KW-1185">Reference proteome</keyword>
<dbReference type="Gene3D" id="3.30.1150.10">
    <property type="match status" value="1"/>
</dbReference>
<name>A0A4Y6UKA8_9PROT</name>
<dbReference type="EMBL" id="CP038141">
    <property type="protein sequence ID" value="QDH18049.1"/>
    <property type="molecule type" value="Genomic_DNA"/>
</dbReference>
<dbReference type="AlphaFoldDB" id="A0A4Y6UKA8"/>
<evidence type="ECO:0000313" key="4">
    <source>
        <dbReference type="Proteomes" id="UP000316313"/>
    </source>
</evidence>
<dbReference type="Pfam" id="PF03544">
    <property type="entry name" value="TonB_C"/>
    <property type="match status" value="1"/>
</dbReference>
<keyword evidence="1" id="KW-0732">Signal</keyword>
<feature type="chain" id="PRO_5021466842" description="TonB C-terminal domain-containing protein" evidence="1">
    <location>
        <begin position="27"/>
        <end position="104"/>
    </location>
</feature>
<evidence type="ECO:0000259" key="2">
    <source>
        <dbReference type="Pfam" id="PF03544"/>
    </source>
</evidence>
<reference evidence="3 4" key="1">
    <citation type="submission" date="2019-03" db="EMBL/GenBank/DDBJ databases">
        <title>The complete genome sequence of Swingsia samuiensis NBRC107927(T).</title>
        <authorList>
            <person name="Chua K.-O."/>
            <person name="Chan K.-G."/>
            <person name="See-Too W.-S."/>
        </authorList>
    </citation>
    <scope>NUCLEOTIDE SEQUENCE [LARGE SCALE GENOMIC DNA]</scope>
    <source>
        <strain evidence="3 4">AH83</strain>
    </source>
</reference>
<dbReference type="KEGG" id="ssam:E3D00_07735"/>
<proteinExistence type="predicted"/>
<accession>A0A4Y6UKA8</accession>
<dbReference type="GO" id="GO:0055085">
    <property type="term" value="P:transmembrane transport"/>
    <property type="evidence" value="ECO:0007669"/>
    <property type="project" value="InterPro"/>
</dbReference>
<feature type="signal peptide" evidence="1">
    <location>
        <begin position="1"/>
        <end position="26"/>
    </location>
</feature>
<sequence length="104" mass="11703">MQVLNVNKLSLLVICSVLFCSGCAYHSSPSREDKNNSLGHVDLIADITPQGRATNIRTLYATNPEFQNIAIKFLKHNHYRPAVKNGIPITEYNHKVHVDFTPDQ</sequence>
<protein>
    <recommendedName>
        <fullName evidence="2">TonB C-terminal domain-containing protein</fullName>
    </recommendedName>
</protein>
<dbReference type="Proteomes" id="UP000316313">
    <property type="component" value="Chromosome"/>
</dbReference>
<dbReference type="SUPFAM" id="SSF74653">
    <property type="entry name" value="TolA/TonB C-terminal domain"/>
    <property type="match status" value="1"/>
</dbReference>